<proteinExistence type="predicted"/>
<accession>A0ACB8RAP5</accession>
<protein>
    <submittedName>
        <fullName evidence="1">Uncharacterized protein</fullName>
    </submittedName>
</protein>
<evidence type="ECO:0000313" key="1">
    <source>
        <dbReference type="EMBL" id="KAI0040937.1"/>
    </source>
</evidence>
<evidence type="ECO:0000313" key="2">
    <source>
        <dbReference type="Proteomes" id="UP000814033"/>
    </source>
</evidence>
<organism evidence="1 2">
    <name type="scientific">Auriscalpium vulgare</name>
    <dbReference type="NCBI Taxonomy" id="40419"/>
    <lineage>
        <taxon>Eukaryota</taxon>
        <taxon>Fungi</taxon>
        <taxon>Dikarya</taxon>
        <taxon>Basidiomycota</taxon>
        <taxon>Agaricomycotina</taxon>
        <taxon>Agaricomycetes</taxon>
        <taxon>Russulales</taxon>
        <taxon>Auriscalpiaceae</taxon>
        <taxon>Auriscalpium</taxon>
    </lineage>
</organism>
<comment type="caution">
    <text evidence="1">The sequence shown here is derived from an EMBL/GenBank/DDBJ whole genome shotgun (WGS) entry which is preliminary data.</text>
</comment>
<gene>
    <name evidence="1" type="ORF">FA95DRAFT_1611405</name>
</gene>
<sequence>MYSIQRDHGSRSVGDCSPKGTGKEPSILPTSQAHTDGQPTDWHRWQADVFGAAVLPTVFIVITAGLAVALHSHLAAPLPPPPPGLEGLRVIVHGRTVAEEVFAWVDSVWPRGMQGVAAFALMLLGVVCVLRAGVWAVAEILGTQKIGGEERRARAVPVGKWEDGQSVSGNDMLTGMFL</sequence>
<dbReference type="Proteomes" id="UP000814033">
    <property type="component" value="Unassembled WGS sequence"/>
</dbReference>
<name>A0ACB8RAP5_9AGAM</name>
<keyword evidence="2" id="KW-1185">Reference proteome</keyword>
<reference evidence="1" key="1">
    <citation type="submission" date="2021-02" db="EMBL/GenBank/DDBJ databases">
        <authorList>
            <consortium name="DOE Joint Genome Institute"/>
            <person name="Ahrendt S."/>
            <person name="Looney B.P."/>
            <person name="Miyauchi S."/>
            <person name="Morin E."/>
            <person name="Drula E."/>
            <person name="Courty P.E."/>
            <person name="Chicoki N."/>
            <person name="Fauchery L."/>
            <person name="Kohler A."/>
            <person name="Kuo A."/>
            <person name="Labutti K."/>
            <person name="Pangilinan J."/>
            <person name="Lipzen A."/>
            <person name="Riley R."/>
            <person name="Andreopoulos W."/>
            <person name="He G."/>
            <person name="Johnson J."/>
            <person name="Barry K.W."/>
            <person name="Grigoriev I.V."/>
            <person name="Nagy L."/>
            <person name="Hibbett D."/>
            <person name="Henrissat B."/>
            <person name="Matheny P.B."/>
            <person name="Labbe J."/>
            <person name="Martin F."/>
        </authorList>
    </citation>
    <scope>NUCLEOTIDE SEQUENCE</scope>
    <source>
        <strain evidence="1">FP105234-sp</strain>
    </source>
</reference>
<reference evidence="1" key="2">
    <citation type="journal article" date="2022" name="New Phytol.">
        <title>Evolutionary transition to the ectomycorrhizal habit in the genomes of a hyperdiverse lineage of mushroom-forming fungi.</title>
        <authorList>
            <person name="Looney B."/>
            <person name="Miyauchi S."/>
            <person name="Morin E."/>
            <person name="Drula E."/>
            <person name="Courty P.E."/>
            <person name="Kohler A."/>
            <person name="Kuo A."/>
            <person name="LaButti K."/>
            <person name="Pangilinan J."/>
            <person name="Lipzen A."/>
            <person name="Riley R."/>
            <person name="Andreopoulos W."/>
            <person name="He G."/>
            <person name="Johnson J."/>
            <person name="Nolan M."/>
            <person name="Tritt A."/>
            <person name="Barry K.W."/>
            <person name="Grigoriev I.V."/>
            <person name="Nagy L.G."/>
            <person name="Hibbett D."/>
            <person name="Henrissat B."/>
            <person name="Matheny P.B."/>
            <person name="Labbe J."/>
            <person name="Martin F.M."/>
        </authorList>
    </citation>
    <scope>NUCLEOTIDE SEQUENCE</scope>
    <source>
        <strain evidence="1">FP105234-sp</strain>
    </source>
</reference>
<dbReference type="EMBL" id="MU276157">
    <property type="protein sequence ID" value="KAI0040937.1"/>
    <property type="molecule type" value="Genomic_DNA"/>
</dbReference>